<dbReference type="InterPro" id="IPR027417">
    <property type="entry name" value="P-loop_NTPase"/>
</dbReference>
<dbReference type="GO" id="GO:0003924">
    <property type="term" value="F:GTPase activity"/>
    <property type="evidence" value="ECO:0007669"/>
    <property type="project" value="InterPro"/>
</dbReference>
<accession>A0AA35RDT6</accession>
<keyword evidence="2" id="KW-0342">GTP-binding</keyword>
<dbReference type="GO" id="GO:0032790">
    <property type="term" value="P:ribosome disassembly"/>
    <property type="evidence" value="ECO:0007669"/>
    <property type="project" value="TreeGrafter"/>
</dbReference>
<dbReference type="InterPro" id="IPR005225">
    <property type="entry name" value="Small_GTP-bd"/>
</dbReference>
<keyword evidence="4" id="KW-0648">Protein biosynthesis</keyword>
<evidence type="ECO:0000313" key="4">
    <source>
        <dbReference type="EMBL" id="CAI8009628.1"/>
    </source>
</evidence>
<dbReference type="Pfam" id="PF00009">
    <property type="entry name" value="GTP_EFTU"/>
    <property type="match status" value="1"/>
</dbReference>
<name>A0AA35RDT6_GEOBA</name>
<dbReference type="SUPFAM" id="SSF54211">
    <property type="entry name" value="Ribosomal protein S5 domain 2-like"/>
    <property type="match status" value="1"/>
</dbReference>
<dbReference type="GO" id="GO:0005525">
    <property type="term" value="F:GTP binding"/>
    <property type="evidence" value="ECO:0007669"/>
    <property type="project" value="UniProtKB-KW"/>
</dbReference>
<dbReference type="InterPro" id="IPR041095">
    <property type="entry name" value="EFG_II"/>
</dbReference>
<evidence type="ECO:0000256" key="1">
    <source>
        <dbReference type="ARBA" id="ARBA00022741"/>
    </source>
</evidence>
<dbReference type="FunFam" id="3.30.230.10:FF:000003">
    <property type="entry name" value="Elongation factor G"/>
    <property type="match status" value="1"/>
</dbReference>
<dbReference type="InterPro" id="IPR009000">
    <property type="entry name" value="Transl_B-barrel_sf"/>
</dbReference>
<dbReference type="NCBIfam" id="TIGR00231">
    <property type="entry name" value="small_GTP"/>
    <property type="match status" value="1"/>
</dbReference>
<dbReference type="SUPFAM" id="SSF50447">
    <property type="entry name" value="Translation proteins"/>
    <property type="match status" value="1"/>
</dbReference>
<dbReference type="CDD" id="cd16262">
    <property type="entry name" value="EFG_III"/>
    <property type="match status" value="1"/>
</dbReference>
<keyword evidence="4" id="KW-0251">Elongation factor</keyword>
<dbReference type="PANTHER" id="PTHR43261">
    <property type="entry name" value="TRANSLATION ELONGATION FACTOR G-RELATED"/>
    <property type="match status" value="1"/>
</dbReference>
<evidence type="ECO:0000313" key="5">
    <source>
        <dbReference type="Proteomes" id="UP001174909"/>
    </source>
</evidence>
<keyword evidence="1" id="KW-0547">Nucleotide-binding</keyword>
<dbReference type="SUPFAM" id="SSF54980">
    <property type="entry name" value="EF-G C-terminal domain-like"/>
    <property type="match status" value="1"/>
</dbReference>
<proteinExistence type="predicted"/>
<dbReference type="NCBIfam" id="NF009381">
    <property type="entry name" value="PRK12740.1-5"/>
    <property type="match status" value="1"/>
</dbReference>
<dbReference type="Pfam" id="PF03764">
    <property type="entry name" value="EFG_IV"/>
    <property type="match status" value="1"/>
</dbReference>
<dbReference type="Gene3D" id="3.30.230.10">
    <property type="match status" value="1"/>
</dbReference>
<dbReference type="InterPro" id="IPR053905">
    <property type="entry name" value="EF-G-like_DII"/>
</dbReference>
<dbReference type="AlphaFoldDB" id="A0AA35RDT6"/>
<feature type="non-terminal residue" evidence="4">
    <location>
        <position position="1"/>
    </location>
</feature>
<dbReference type="InterPro" id="IPR014721">
    <property type="entry name" value="Ribsml_uS5_D2-typ_fold_subgr"/>
</dbReference>
<dbReference type="Gene3D" id="3.40.50.300">
    <property type="entry name" value="P-loop containing nucleotide triphosphate hydrolases"/>
    <property type="match status" value="1"/>
</dbReference>
<comment type="caution">
    <text evidence="4">The sequence shown here is derived from an EMBL/GenBank/DDBJ whole genome shotgun (WGS) entry which is preliminary data.</text>
</comment>
<dbReference type="PANTHER" id="PTHR43261:SF6">
    <property type="entry name" value="ELONGATION FACTOR G-LIKE PROTEIN"/>
    <property type="match status" value="1"/>
</dbReference>
<evidence type="ECO:0000259" key="3">
    <source>
        <dbReference type="PROSITE" id="PS51722"/>
    </source>
</evidence>
<dbReference type="SUPFAM" id="SSF52540">
    <property type="entry name" value="P-loop containing nucleoside triphosphate hydrolases"/>
    <property type="match status" value="1"/>
</dbReference>
<dbReference type="GO" id="GO:0003746">
    <property type="term" value="F:translation elongation factor activity"/>
    <property type="evidence" value="ECO:0007669"/>
    <property type="project" value="UniProtKB-KW"/>
</dbReference>
<reference evidence="4" key="1">
    <citation type="submission" date="2023-03" db="EMBL/GenBank/DDBJ databases">
        <authorList>
            <person name="Steffen K."/>
            <person name="Cardenas P."/>
        </authorList>
    </citation>
    <scope>NUCLEOTIDE SEQUENCE</scope>
</reference>
<dbReference type="EMBL" id="CASHTH010000977">
    <property type="protein sequence ID" value="CAI8009628.1"/>
    <property type="molecule type" value="Genomic_DNA"/>
</dbReference>
<gene>
    <name evidence="4" type="ORF">GBAR_LOCUS6430</name>
</gene>
<dbReference type="InterPro" id="IPR047872">
    <property type="entry name" value="EFG_IV"/>
</dbReference>
<dbReference type="Gene3D" id="3.30.70.240">
    <property type="match status" value="1"/>
</dbReference>
<dbReference type="Pfam" id="PF14492">
    <property type="entry name" value="EFG_III"/>
    <property type="match status" value="1"/>
</dbReference>
<dbReference type="Pfam" id="PF22042">
    <property type="entry name" value="EF-G_D2"/>
    <property type="match status" value="1"/>
</dbReference>
<protein>
    <submittedName>
        <fullName evidence="4">Elongation factor G</fullName>
    </submittedName>
</protein>
<dbReference type="PROSITE" id="PS51722">
    <property type="entry name" value="G_TR_2"/>
    <property type="match status" value="1"/>
</dbReference>
<feature type="domain" description="Tr-type G" evidence="3">
    <location>
        <begin position="1"/>
        <end position="198"/>
    </location>
</feature>
<dbReference type="CDD" id="cd04088">
    <property type="entry name" value="EFG_mtEFG_II"/>
    <property type="match status" value="1"/>
</dbReference>
<dbReference type="Proteomes" id="UP001174909">
    <property type="component" value="Unassembled WGS sequence"/>
</dbReference>
<dbReference type="InterPro" id="IPR020568">
    <property type="entry name" value="Ribosomal_Su5_D2-typ_SF"/>
</dbReference>
<organism evidence="4 5">
    <name type="scientific">Geodia barretti</name>
    <name type="common">Barrett's horny sponge</name>
    <dbReference type="NCBI Taxonomy" id="519541"/>
    <lineage>
        <taxon>Eukaryota</taxon>
        <taxon>Metazoa</taxon>
        <taxon>Porifera</taxon>
        <taxon>Demospongiae</taxon>
        <taxon>Heteroscleromorpha</taxon>
        <taxon>Tetractinellida</taxon>
        <taxon>Astrophorina</taxon>
        <taxon>Geodiidae</taxon>
        <taxon>Geodia</taxon>
    </lineage>
</organism>
<dbReference type="InterPro" id="IPR009022">
    <property type="entry name" value="EFG_III"/>
</dbReference>
<dbReference type="InterPro" id="IPR035647">
    <property type="entry name" value="EFG_III/V"/>
</dbReference>
<dbReference type="CDD" id="cd01434">
    <property type="entry name" value="EFG_mtEFG1_IV"/>
    <property type="match status" value="1"/>
</dbReference>
<dbReference type="InterPro" id="IPR005517">
    <property type="entry name" value="Transl_elong_EFG/EF2_IV"/>
</dbReference>
<dbReference type="InterPro" id="IPR000795">
    <property type="entry name" value="T_Tr_GTP-bd_dom"/>
</dbReference>
<dbReference type="Gene3D" id="2.40.30.10">
    <property type="entry name" value="Translation factors"/>
    <property type="match status" value="1"/>
</dbReference>
<dbReference type="SMART" id="SM00889">
    <property type="entry name" value="EFG_IV"/>
    <property type="match status" value="1"/>
</dbReference>
<dbReference type="Gene3D" id="3.30.70.870">
    <property type="entry name" value="Elongation Factor G (Translational Gtpase), domain 3"/>
    <property type="match status" value="1"/>
</dbReference>
<evidence type="ECO:0000256" key="2">
    <source>
        <dbReference type="ARBA" id="ARBA00023134"/>
    </source>
</evidence>
<sequence>PGAEDFYGDLYSVLRIVDAVVVVVDATTGVEGGTEKVWEVADKYGLPRLIFINKMDKENASFENALASIEDILETRAVPIQLPIGEEENFAGVVDVIQMAAYLQPDGNKRAAKAEIPGELESQAEETREALVEVAAESDDELIEKFFEGELTDEEIQNGLQLGISESQFAPVLCGAALSNTGVQQLMDILVNGCPSPVDVGAVKSAENEEETREPLSDAPMSAVVFKTIADPFSGQLSFFRVYSGTLQADTQVSNSTRGQTERLGKTTFMNGKNAISTPQVEAGDIGALTKLAATQTGDTLCDRDASIQLAGIDFPNSVLSYAIRPTREGDDEKLMTALTRMSEEDPVFRIERNEVTKQLLVSGLGDQHITVNRERMADKFGVETAVEPPKVPYRETIRRRVQSVQGRHKKQSGGRGQFGDVSINMSPLARGEGFEFVNNIVGGAIPRNYIPAVEKGIRERMGRGLLAGFPLVDIQIDLFDGKYHPVDSSDMAFQIAGSMAFATAVEQADPGLLEPIMNVTITVPEQFMGNIIGD</sequence>
<keyword evidence="5" id="KW-1185">Reference proteome</keyword>